<gene>
    <name evidence="1" type="ORF">ALC56_09022</name>
</gene>
<sequence length="162" mass="18238">MIVSDITLVLYAANGSQVKYGQKILTLDFGIRRPIMADVSHPIIRADLLKHYGFIMDIQGKRLIDKVTQLNVPGFKRQITYASIKTIDSTSTYHHILADYSRITKKPQLPANRAHGIFHHIQTKGLPVASRSRRLPPDKLRIAKAEFANLVQLSICRPSNSP</sequence>
<dbReference type="EMBL" id="KQ981729">
    <property type="protein sequence ID" value="KYN36617.1"/>
    <property type="molecule type" value="Genomic_DNA"/>
</dbReference>
<keyword evidence="2" id="KW-1185">Reference proteome</keyword>
<evidence type="ECO:0000313" key="1">
    <source>
        <dbReference type="EMBL" id="KYN36617.1"/>
    </source>
</evidence>
<dbReference type="Proteomes" id="UP000078541">
    <property type="component" value="Unassembled WGS sequence"/>
</dbReference>
<accession>A0A151JUZ0</accession>
<protein>
    <submittedName>
        <fullName evidence="1">Uncharacterized protein</fullName>
    </submittedName>
</protein>
<dbReference type="AlphaFoldDB" id="A0A151JUZ0"/>
<proteinExistence type="predicted"/>
<dbReference type="STRING" id="34720.A0A151JUZ0"/>
<reference evidence="1 2" key="1">
    <citation type="submission" date="2016-03" db="EMBL/GenBank/DDBJ databases">
        <title>Trachymyrmex septentrionalis WGS genome.</title>
        <authorList>
            <person name="Nygaard S."/>
            <person name="Hu H."/>
            <person name="Boomsma J."/>
            <person name="Zhang G."/>
        </authorList>
    </citation>
    <scope>NUCLEOTIDE SEQUENCE [LARGE SCALE GENOMIC DNA]</scope>
    <source>
        <strain evidence="1">Tsep2-gDNA-1</strain>
        <tissue evidence="1">Whole body</tissue>
    </source>
</reference>
<name>A0A151JUZ0_9HYME</name>
<evidence type="ECO:0000313" key="2">
    <source>
        <dbReference type="Proteomes" id="UP000078541"/>
    </source>
</evidence>
<organism evidence="1 2">
    <name type="scientific">Trachymyrmex septentrionalis</name>
    <dbReference type="NCBI Taxonomy" id="34720"/>
    <lineage>
        <taxon>Eukaryota</taxon>
        <taxon>Metazoa</taxon>
        <taxon>Ecdysozoa</taxon>
        <taxon>Arthropoda</taxon>
        <taxon>Hexapoda</taxon>
        <taxon>Insecta</taxon>
        <taxon>Pterygota</taxon>
        <taxon>Neoptera</taxon>
        <taxon>Endopterygota</taxon>
        <taxon>Hymenoptera</taxon>
        <taxon>Apocrita</taxon>
        <taxon>Aculeata</taxon>
        <taxon>Formicoidea</taxon>
        <taxon>Formicidae</taxon>
        <taxon>Myrmicinae</taxon>
        <taxon>Trachymyrmex</taxon>
    </lineage>
</organism>